<feature type="region of interest" description="Disordered" evidence="1">
    <location>
        <begin position="164"/>
        <end position="203"/>
    </location>
</feature>
<keyword evidence="2" id="KW-0732">Signal</keyword>
<dbReference type="InterPro" id="IPR025961">
    <property type="entry name" value="Metal_resist"/>
</dbReference>
<organism evidence="3 4">
    <name type="scientific">Tunturiibacter empetritectus</name>
    <dbReference type="NCBI Taxonomy" id="3069691"/>
    <lineage>
        <taxon>Bacteria</taxon>
        <taxon>Pseudomonadati</taxon>
        <taxon>Acidobacteriota</taxon>
        <taxon>Terriglobia</taxon>
        <taxon>Terriglobales</taxon>
        <taxon>Acidobacteriaceae</taxon>
        <taxon>Tunturiibacter</taxon>
    </lineage>
</organism>
<feature type="signal peptide" evidence="2">
    <location>
        <begin position="1"/>
        <end position="27"/>
    </location>
</feature>
<accession>A0A7W8IM50</accession>
<sequence length="203" mass="21866">MGRTDMRLKPVLSIVLFATLSGSFLTAQPPAGSPPQPGAGMDRDRGGWSGGGMRGGFRIGPPGIWWHNPDLIQKLTLTPDQQKRMDDILQQSKLQLIDLRAAVEKQEVLMEPMLAANPPDTNKILAQIDHTAQARAELEKANAKMLLGIRNVLTPDQWTKLQAEGRERRRMRMQGGPEGRGGPGSDGQAPPPPGGPGGGEGMQ</sequence>
<dbReference type="Gene3D" id="1.20.120.1490">
    <property type="match status" value="1"/>
</dbReference>
<name>A0A7W8IM50_9BACT</name>
<evidence type="ECO:0000313" key="4">
    <source>
        <dbReference type="Proteomes" id="UP000568106"/>
    </source>
</evidence>
<dbReference type="GO" id="GO:0042597">
    <property type="term" value="C:periplasmic space"/>
    <property type="evidence" value="ECO:0007669"/>
    <property type="project" value="InterPro"/>
</dbReference>
<proteinExistence type="predicted"/>
<comment type="caution">
    <text evidence="3">The sequence shown here is derived from an EMBL/GenBank/DDBJ whole genome shotgun (WGS) entry which is preliminary data.</text>
</comment>
<feature type="chain" id="PRO_5030560922" evidence="2">
    <location>
        <begin position="28"/>
        <end position="203"/>
    </location>
</feature>
<dbReference type="Proteomes" id="UP000568106">
    <property type="component" value="Unassembled WGS sequence"/>
</dbReference>
<gene>
    <name evidence="3" type="ORF">HDF09_003704</name>
</gene>
<dbReference type="AlphaFoldDB" id="A0A7W8IM50"/>
<evidence type="ECO:0000313" key="3">
    <source>
        <dbReference type="EMBL" id="MBB5319005.1"/>
    </source>
</evidence>
<dbReference type="InterPro" id="IPR012899">
    <property type="entry name" value="LTXXQ"/>
</dbReference>
<dbReference type="CDD" id="cd09916">
    <property type="entry name" value="CpxP_like"/>
    <property type="match status" value="1"/>
</dbReference>
<feature type="region of interest" description="Disordered" evidence="1">
    <location>
        <begin position="26"/>
        <end position="52"/>
    </location>
</feature>
<keyword evidence="4" id="KW-1185">Reference proteome</keyword>
<dbReference type="EMBL" id="JACHDY010000006">
    <property type="protein sequence ID" value="MBB5319005.1"/>
    <property type="molecule type" value="Genomic_DNA"/>
</dbReference>
<reference evidence="3" key="1">
    <citation type="submission" date="2020-08" db="EMBL/GenBank/DDBJ databases">
        <title>Genomic Encyclopedia of Type Strains, Phase IV (KMG-V): Genome sequencing to study the core and pangenomes of soil and plant-associated prokaryotes.</title>
        <authorList>
            <person name="Whitman W."/>
        </authorList>
    </citation>
    <scope>NUCLEOTIDE SEQUENCE [LARGE SCALE GENOMIC DNA]</scope>
    <source>
        <strain evidence="3">M8UP27</strain>
    </source>
</reference>
<feature type="compositionally biased region" description="Gly residues" evidence="1">
    <location>
        <begin position="176"/>
        <end position="185"/>
    </location>
</feature>
<protein>
    <submittedName>
        <fullName evidence="3">Spy/CpxP family protein refolding chaperone</fullName>
    </submittedName>
</protein>
<dbReference type="Pfam" id="PF13801">
    <property type="entry name" value="Metal_resist"/>
    <property type="match status" value="1"/>
</dbReference>
<evidence type="ECO:0000256" key="2">
    <source>
        <dbReference type="SAM" id="SignalP"/>
    </source>
</evidence>
<evidence type="ECO:0000256" key="1">
    <source>
        <dbReference type="SAM" id="MobiDB-lite"/>
    </source>
</evidence>